<keyword evidence="3" id="KW-1185">Reference proteome</keyword>
<feature type="transmembrane region" description="Helical" evidence="1">
    <location>
        <begin position="224"/>
        <end position="245"/>
    </location>
</feature>
<dbReference type="KEGG" id="palo:E6C60_0520"/>
<feature type="transmembrane region" description="Helical" evidence="1">
    <location>
        <begin position="177"/>
        <end position="194"/>
    </location>
</feature>
<dbReference type="Gene3D" id="1.20.1260.100">
    <property type="entry name" value="TspO/MBR protein"/>
    <property type="match status" value="1"/>
</dbReference>
<feature type="transmembrane region" description="Helical" evidence="1">
    <location>
        <begin position="106"/>
        <end position="124"/>
    </location>
</feature>
<accession>A0A4P8XGJ7</accession>
<name>A0A4P8XGJ7_9BACL</name>
<dbReference type="RefSeq" id="WP_138224328.1">
    <property type="nucleotide sequence ID" value="NZ_CP040396.1"/>
</dbReference>
<feature type="transmembrane region" description="Helical" evidence="1">
    <location>
        <begin position="81"/>
        <end position="100"/>
    </location>
</feature>
<dbReference type="Proteomes" id="UP000300879">
    <property type="component" value="Chromosome"/>
</dbReference>
<feature type="transmembrane region" description="Helical" evidence="1">
    <location>
        <begin position="42"/>
        <end position="69"/>
    </location>
</feature>
<feature type="transmembrane region" description="Helical" evidence="1">
    <location>
        <begin position="145"/>
        <end position="165"/>
    </location>
</feature>
<evidence type="ECO:0000256" key="1">
    <source>
        <dbReference type="SAM" id="Phobius"/>
    </source>
</evidence>
<dbReference type="InterPro" id="IPR038330">
    <property type="entry name" value="TspO/MBR-related_sf"/>
</dbReference>
<evidence type="ECO:0000313" key="2">
    <source>
        <dbReference type="EMBL" id="QCT01243.1"/>
    </source>
</evidence>
<dbReference type="PANTHER" id="PTHR33802">
    <property type="entry name" value="SI:CH211-161H7.5-RELATED"/>
    <property type="match status" value="1"/>
</dbReference>
<keyword evidence="1" id="KW-0812">Transmembrane</keyword>
<protein>
    <submittedName>
        <fullName evidence="2">Membrane protein permease</fullName>
    </submittedName>
</protein>
<keyword evidence="1" id="KW-1133">Transmembrane helix</keyword>
<sequence length="251" mass="28680">MQTKNPYRWWNLIAFIATIAVNYLANALPLGGRNTREISDQFYIYMTPASYAFTIWSVIYVLLAGFIIYQLRSSTGSRDSVLDIGPWFIISSALNIAWLFLWHHLYIEWSVLVMLLLLASLFIIHRKTRILRPTIGEALLIKLPFSLYLGWICAASLVNIGTLIYKNEWSPFGLSQLGWSIALLCIGALLVIAISFPTRDWVLPLVFVWALIAIAVEHREEDVLMVTAFGLAAAIFLYAVYLFIFRRHRSS</sequence>
<evidence type="ECO:0000313" key="3">
    <source>
        <dbReference type="Proteomes" id="UP000300879"/>
    </source>
</evidence>
<feature type="transmembrane region" description="Helical" evidence="1">
    <location>
        <begin position="201"/>
        <end position="218"/>
    </location>
</feature>
<feature type="transmembrane region" description="Helical" evidence="1">
    <location>
        <begin position="12"/>
        <end position="30"/>
    </location>
</feature>
<organism evidence="2 3">
    <name type="scientific">Paenibacillus algicola</name>
    <dbReference type="NCBI Taxonomy" id="2565926"/>
    <lineage>
        <taxon>Bacteria</taxon>
        <taxon>Bacillati</taxon>
        <taxon>Bacillota</taxon>
        <taxon>Bacilli</taxon>
        <taxon>Bacillales</taxon>
        <taxon>Paenibacillaceae</taxon>
        <taxon>Paenibacillus</taxon>
    </lineage>
</organism>
<keyword evidence="1" id="KW-0472">Membrane</keyword>
<reference evidence="2 3" key="1">
    <citation type="submission" date="2019-05" db="EMBL/GenBank/DDBJ databases">
        <authorList>
            <person name="Chen C."/>
        </authorList>
    </citation>
    <scope>NUCLEOTIDE SEQUENCE [LARGE SCALE GENOMIC DNA]</scope>
    <source>
        <strain evidence="2 3">HB172198</strain>
    </source>
</reference>
<gene>
    <name evidence="2" type="ORF">E6C60_0520</name>
</gene>
<dbReference type="PANTHER" id="PTHR33802:SF1">
    <property type="entry name" value="XK-RELATED PROTEIN"/>
    <property type="match status" value="1"/>
</dbReference>
<dbReference type="AlphaFoldDB" id="A0A4P8XGJ7"/>
<dbReference type="OrthoDB" id="5189031at2"/>
<proteinExistence type="predicted"/>
<dbReference type="EMBL" id="CP040396">
    <property type="protein sequence ID" value="QCT01243.1"/>
    <property type="molecule type" value="Genomic_DNA"/>
</dbReference>